<gene>
    <name evidence="2" type="ORF">SDC9_157732</name>
</gene>
<keyword evidence="1" id="KW-0472">Membrane</keyword>
<name>A0A645F875_9ZZZZ</name>
<dbReference type="EMBL" id="VSSQ01056585">
    <property type="protein sequence ID" value="MPN10437.1"/>
    <property type="molecule type" value="Genomic_DNA"/>
</dbReference>
<reference evidence="2" key="1">
    <citation type="submission" date="2019-08" db="EMBL/GenBank/DDBJ databases">
        <authorList>
            <person name="Kucharzyk K."/>
            <person name="Murdoch R.W."/>
            <person name="Higgins S."/>
            <person name="Loffler F."/>
        </authorList>
    </citation>
    <scope>NUCLEOTIDE SEQUENCE</scope>
</reference>
<keyword evidence="1" id="KW-1133">Transmembrane helix</keyword>
<dbReference type="AlphaFoldDB" id="A0A645F875"/>
<feature type="transmembrane region" description="Helical" evidence="1">
    <location>
        <begin position="127"/>
        <end position="146"/>
    </location>
</feature>
<organism evidence="2">
    <name type="scientific">bioreactor metagenome</name>
    <dbReference type="NCBI Taxonomy" id="1076179"/>
    <lineage>
        <taxon>unclassified sequences</taxon>
        <taxon>metagenomes</taxon>
        <taxon>ecological metagenomes</taxon>
    </lineage>
</organism>
<proteinExistence type="predicted"/>
<evidence type="ECO:0000313" key="2">
    <source>
        <dbReference type="EMBL" id="MPN10437.1"/>
    </source>
</evidence>
<accession>A0A645F875</accession>
<comment type="caution">
    <text evidence="2">The sequence shown here is derived from an EMBL/GenBank/DDBJ whole genome shotgun (WGS) entry which is preliminary data.</text>
</comment>
<sequence length="148" mass="16520">MERADITRIVIAAQAAYAPLHFIGGFIGERHAEYVGGRDADLVHKIGKTVRQRACFARTCARDHAHEPFGRRNRLPLPFVEPFEQIHIDPSVLMIPYILAFVSGGYKNKAHKKRRKPSGSRRLIISYFTYSSSVMPLSCIAVAAATPT</sequence>
<evidence type="ECO:0000256" key="1">
    <source>
        <dbReference type="SAM" id="Phobius"/>
    </source>
</evidence>
<protein>
    <submittedName>
        <fullName evidence="2">Uncharacterized protein</fullName>
    </submittedName>
</protein>
<keyword evidence="1" id="KW-0812">Transmembrane</keyword>